<name>A0A928A5Z0_9STRE</name>
<dbReference type="AlphaFoldDB" id="A0A928A5Z0"/>
<proteinExistence type="predicted"/>
<sequence>MKVDIFKSKFSESDFDTNNTETAIEKFQDKINRYADDLEDEGSEIIDIEFVFFEDGRAIAVMKYED</sequence>
<gene>
    <name evidence="1" type="ORF">E7156_06920</name>
</gene>
<evidence type="ECO:0000313" key="1">
    <source>
        <dbReference type="EMBL" id="MBE6165018.1"/>
    </source>
</evidence>
<dbReference type="EMBL" id="SVAF01000017">
    <property type="protein sequence ID" value="MBE6165018.1"/>
    <property type="molecule type" value="Genomic_DNA"/>
</dbReference>
<reference evidence="1" key="1">
    <citation type="submission" date="2019-04" db="EMBL/GenBank/DDBJ databases">
        <title>Evolution of Biomass-Degrading Anaerobic Consortia Revealed by Metagenomics.</title>
        <authorList>
            <person name="Peng X."/>
        </authorList>
    </citation>
    <scope>NUCLEOTIDE SEQUENCE</scope>
    <source>
        <strain evidence="1">SIG195</strain>
    </source>
</reference>
<comment type="caution">
    <text evidence="1">The sequence shown here is derived from an EMBL/GenBank/DDBJ whole genome shotgun (WGS) entry which is preliminary data.</text>
</comment>
<accession>A0A928A5Z0</accession>
<protein>
    <submittedName>
        <fullName evidence="1">Uncharacterized protein</fullName>
    </submittedName>
</protein>
<evidence type="ECO:0000313" key="2">
    <source>
        <dbReference type="Proteomes" id="UP000700800"/>
    </source>
</evidence>
<organism evidence="1 2">
    <name type="scientific">Streptococcus gallolyticus</name>
    <dbReference type="NCBI Taxonomy" id="315405"/>
    <lineage>
        <taxon>Bacteria</taxon>
        <taxon>Bacillati</taxon>
        <taxon>Bacillota</taxon>
        <taxon>Bacilli</taxon>
        <taxon>Lactobacillales</taxon>
        <taxon>Streptococcaceae</taxon>
        <taxon>Streptococcus</taxon>
    </lineage>
</organism>
<dbReference type="Proteomes" id="UP000700800">
    <property type="component" value="Unassembled WGS sequence"/>
</dbReference>